<dbReference type="EMBL" id="BMYP01000037">
    <property type="protein sequence ID" value="GHD80353.1"/>
    <property type="molecule type" value="Genomic_DNA"/>
</dbReference>
<name>A0ABQ3HBF5_9NEIS</name>
<dbReference type="PROSITE" id="PS51898">
    <property type="entry name" value="TYR_RECOMBINASE"/>
    <property type="match status" value="1"/>
</dbReference>
<proteinExistence type="inferred from homology"/>
<keyword evidence="3" id="KW-0238">DNA-binding</keyword>
<dbReference type="Pfam" id="PF00589">
    <property type="entry name" value="Phage_integrase"/>
    <property type="match status" value="1"/>
</dbReference>
<evidence type="ECO:0000313" key="7">
    <source>
        <dbReference type="Proteomes" id="UP000662678"/>
    </source>
</evidence>
<accession>A0ABQ3HBF5</accession>
<evidence type="ECO:0000256" key="3">
    <source>
        <dbReference type="ARBA" id="ARBA00023125"/>
    </source>
</evidence>
<organism evidence="6 7">
    <name type="scientific">Vogesella fluminis</name>
    <dbReference type="NCBI Taxonomy" id="1069161"/>
    <lineage>
        <taxon>Bacteria</taxon>
        <taxon>Pseudomonadati</taxon>
        <taxon>Pseudomonadota</taxon>
        <taxon>Betaproteobacteria</taxon>
        <taxon>Neisseriales</taxon>
        <taxon>Chromobacteriaceae</taxon>
        <taxon>Vogesella</taxon>
    </lineage>
</organism>
<dbReference type="Proteomes" id="UP000662678">
    <property type="component" value="Unassembled WGS sequence"/>
</dbReference>
<dbReference type="SUPFAM" id="SSF56349">
    <property type="entry name" value="DNA breaking-rejoining enzymes"/>
    <property type="match status" value="1"/>
</dbReference>
<dbReference type="InterPro" id="IPR013762">
    <property type="entry name" value="Integrase-like_cat_sf"/>
</dbReference>
<keyword evidence="2" id="KW-0229">DNA integration</keyword>
<keyword evidence="4" id="KW-0233">DNA recombination</keyword>
<keyword evidence="7" id="KW-1185">Reference proteome</keyword>
<dbReference type="PANTHER" id="PTHR30349">
    <property type="entry name" value="PHAGE INTEGRASE-RELATED"/>
    <property type="match status" value="1"/>
</dbReference>
<evidence type="ECO:0000256" key="1">
    <source>
        <dbReference type="ARBA" id="ARBA00008857"/>
    </source>
</evidence>
<evidence type="ECO:0000256" key="4">
    <source>
        <dbReference type="ARBA" id="ARBA00023172"/>
    </source>
</evidence>
<dbReference type="CDD" id="cd00397">
    <property type="entry name" value="DNA_BRE_C"/>
    <property type="match status" value="1"/>
</dbReference>
<protein>
    <recommendedName>
        <fullName evidence="5">Tyr recombinase domain-containing protein</fullName>
    </recommendedName>
</protein>
<dbReference type="RefSeq" id="WP_189354177.1">
    <property type="nucleotide sequence ID" value="NZ_BMYP01000037.1"/>
</dbReference>
<sequence>MRYFSLIGYSKNAVLIDPEGSEFGPFTVYKEKLIDNKIVSIGTLHDYLGHVARFVEYIYVASLIGLEPSKQSLDVLIRSYESYLLHGELSSNKIARDIAILTGRIETCSPSSLQVIEAALIHFLNLSDSLAKATGKDGLFSRFMPNAVIQISPQESAKLRGSSIFGGVIRGGAKKKNRGARLFLTTRKSGTNRRNSTQKRVDFQFPLNRIGDLLDGTKCFRDRAIYALLAASGLRTSEALQIRVEDIDIKNRLVYAHSPFERANPGIIESEFDLLRWKGRECADTFLIEPWASCFFEALQNYLRYEFISSAGHPFIFQTLSGENRGRPYFAGDRSARIKQFKKRAEAIDVHLPKGDALHSLRHSYGVFVLNYLPTPNGLGLSETLVAHLMGHSDIKNTKIYARHDEEIIRAELEFSNKIIKGRDILKKEQILIDFYQSRIEELRKND</sequence>
<evidence type="ECO:0000256" key="2">
    <source>
        <dbReference type="ARBA" id="ARBA00022908"/>
    </source>
</evidence>
<feature type="domain" description="Tyr recombinase" evidence="5">
    <location>
        <begin position="196"/>
        <end position="414"/>
    </location>
</feature>
<reference evidence="7" key="1">
    <citation type="journal article" date="2019" name="Int. J. Syst. Evol. Microbiol.">
        <title>The Global Catalogue of Microorganisms (GCM) 10K type strain sequencing project: providing services to taxonomists for standard genome sequencing and annotation.</title>
        <authorList>
            <consortium name="The Broad Institute Genomics Platform"/>
            <consortium name="The Broad Institute Genome Sequencing Center for Infectious Disease"/>
            <person name="Wu L."/>
            <person name="Ma J."/>
        </authorList>
    </citation>
    <scope>NUCLEOTIDE SEQUENCE [LARGE SCALE GENOMIC DNA]</scope>
    <source>
        <strain evidence="7">KCTC 23713</strain>
    </source>
</reference>
<dbReference type="InterPro" id="IPR050090">
    <property type="entry name" value="Tyrosine_recombinase_XerCD"/>
</dbReference>
<evidence type="ECO:0000259" key="5">
    <source>
        <dbReference type="PROSITE" id="PS51898"/>
    </source>
</evidence>
<dbReference type="PANTHER" id="PTHR30349:SF41">
    <property type="entry name" value="INTEGRASE_RECOMBINASE PROTEIN MJ0367-RELATED"/>
    <property type="match status" value="1"/>
</dbReference>
<dbReference type="InterPro" id="IPR011010">
    <property type="entry name" value="DNA_brk_join_enz"/>
</dbReference>
<comment type="similarity">
    <text evidence="1">Belongs to the 'phage' integrase family.</text>
</comment>
<dbReference type="Gene3D" id="1.10.443.10">
    <property type="entry name" value="Intergrase catalytic core"/>
    <property type="match status" value="1"/>
</dbReference>
<comment type="caution">
    <text evidence="6">The sequence shown here is derived from an EMBL/GenBank/DDBJ whole genome shotgun (WGS) entry which is preliminary data.</text>
</comment>
<evidence type="ECO:0000313" key="6">
    <source>
        <dbReference type="EMBL" id="GHD80353.1"/>
    </source>
</evidence>
<gene>
    <name evidence="6" type="ORF">GCM10011419_24960</name>
</gene>
<dbReference type="InterPro" id="IPR002104">
    <property type="entry name" value="Integrase_catalytic"/>
</dbReference>